<evidence type="ECO:0008006" key="4">
    <source>
        <dbReference type="Google" id="ProtNLM"/>
    </source>
</evidence>
<organism evidence="2 3">
    <name type="scientific">Ectothiorhodosinus mongolicus</name>
    <dbReference type="NCBI Taxonomy" id="233100"/>
    <lineage>
        <taxon>Bacteria</taxon>
        <taxon>Pseudomonadati</taxon>
        <taxon>Pseudomonadota</taxon>
        <taxon>Gammaproteobacteria</taxon>
        <taxon>Chromatiales</taxon>
        <taxon>Ectothiorhodospiraceae</taxon>
        <taxon>Ectothiorhodosinus</taxon>
    </lineage>
</organism>
<dbReference type="OrthoDB" id="199694at2"/>
<name>A0A1R3VV37_9GAMM</name>
<dbReference type="AlphaFoldDB" id="A0A1R3VV37"/>
<dbReference type="STRING" id="233100.SAMN05216526_0953"/>
<evidence type="ECO:0000313" key="2">
    <source>
        <dbReference type="EMBL" id="SIT68871.1"/>
    </source>
</evidence>
<evidence type="ECO:0000256" key="1">
    <source>
        <dbReference type="SAM" id="SignalP"/>
    </source>
</evidence>
<gene>
    <name evidence="2" type="ORF">SAMN05216526_0953</name>
</gene>
<sequence length="203" mass="22619">MGALKALIVLLGLLLSGCASLTPVSQDGPPEPDWQTDAAACHWVWQENDLLGLWSEVCELNTGRWELEWDETQQAFLMLHDGVAQDIVVQVFFLHEPLGLAGLPTRLVAAGYLNNATDCALTPIALRPAPRTMMFYQFMPCDPQAFAPTEDGQVPEPQCGPYGASTHGVRYFITDLRWPDRAIYVDEGQERFLFDARTITPIR</sequence>
<reference evidence="2 3" key="1">
    <citation type="submission" date="2017-01" db="EMBL/GenBank/DDBJ databases">
        <authorList>
            <person name="Mah S.A."/>
            <person name="Swanson W.J."/>
            <person name="Moy G.W."/>
            <person name="Vacquier V.D."/>
        </authorList>
    </citation>
    <scope>NUCLEOTIDE SEQUENCE [LARGE SCALE GENOMIC DNA]</scope>
    <source>
        <strain evidence="2 3">M9</strain>
    </source>
</reference>
<accession>A0A1R3VV37</accession>
<dbReference type="RefSeq" id="WP_076755382.1">
    <property type="nucleotide sequence ID" value="NZ_CP023018.1"/>
</dbReference>
<keyword evidence="1" id="KW-0732">Signal</keyword>
<dbReference type="EMBL" id="FTPK01000002">
    <property type="protein sequence ID" value="SIT68871.1"/>
    <property type="molecule type" value="Genomic_DNA"/>
</dbReference>
<proteinExistence type="predicted"/>
<evidence type="ECO:0000313" key="3">
    <source>
        <dbReference type="Proteomes" id="UP000223759"/>
    </source>
</evidence>
<feature type="signal peptide" evidence="1">
    <location>
        <begin position="1"/>
        <end position="21"/>
    </location>
</feature>
<protein>
    <recommendedName>
        <fullName evidence="4">Lipoprotein</fullName>
    </recommendedName>
</protein>
<dbReference type="Proteomes" id="UP000223759">
    <property type="component" value="Unassembled WGS sequence"/>
</dbReference>
<dbReference type="PROSITE" id="PS51257">
    <property type="entry name" value="PROKAR_LIPOPROTEIN"/>
    <property type="match status" value="1"/>
</dbReference>
<feature type="chain" id="PRO_5012232809" description="Lipoprotein" evidence="1">
    <location>
        <begin position="22"/>
        <end position="203"/>
    </location>
</feature>
<keyword evidence="3" id="KW-1185">Reference proteome</keyword>